<dbReference type="InterPro" id="IPR052159">
    <property type="entry name" value="Competence_DNA_uptake"/>
</dbReference>
<dbReference type="InterPro" id="IPR036866">
    <property type="entry name" value="RibonucZ/Hydroxyglut_hydro"/>
</dbReference>
<gene>
    <name evidence="8" type="ORF">SAMN02910377_01242</name>
</gene>
<dbReference type="Pfam" id="PF03772">
    <property type="entry name" value="Competence"/>
    <property type="match status" value="1"/>
</dbReference>
<sequence length="774" mass="85274">MLRGRRLCKISLLIIITIAFSVYGPWDYLGVYTKANAADCMPEGTQVQAVGMIYHKEIKNDSVLYYVRNATVDSEIGRLSNTSFIFKFNSDEIPNYCKLNIKGKVSHFMTARNDGAFDMNNYYQSMGLYFELSNPEVLGYSCGLLSGKDILYKLSKALDAVYHWALPGEEAGFLSSIAIGNKGDLLGDLKELFQTVGVAHVLAVSGLHVSVVCMSFYKLLRRRGKSFICAGILAGIVAVFYGLLTGGSISSVRAICMFLIFLLADILGEAYDSLTALAVVADFLLLGNPLLVRNGSFIFSFGAILGIWYVALPFSGIYGKYCNERKKLMKSDDGFGKAIKKPIHRVIVEYFVSSFIFSIGIYGAMLPIVTQMYHETPVYSSILNLLILPLMPVLLGLGLLGGFLGLIYLPLGKLILMPCHFVIYIFEMIASMFSKLPNANAIVGHRGIIRIIIYYGLIFVAWRLSELFNSHIDAELINPRTRISYIRRKMLVTMGLFIVVICTWFIPSKQSFEVDILDVGQGDGIYISSQDGVRFFIDGGSTSSDAVGKYTLLPFLKYKGASHIDYWFLSHMDMDHVSGVLELLESGYRIDNIVLSAEIPSDDTLSQLLELCKANGTNVLYMNQGDKCGSRHLSFTCIYPFDGMVSDDINALSLALLMEYDEDGDGTVDYSGFFGGDLGAEQEIAIAQSGNVGHVDLLKVSHHGSRFSSDSEFLSLLSPDVAVISCAKVNRYGHPAAEAVERIEAAAGSIYYTMDSGRVRARVGGVDVFIQESQ</sequence>
<evidence type="ECO:0000313" key="9">
    <source>
        <dbReference type="Proteomes" id="UP000182321"/>
    </source>
</evidence>
<evidence type="ECO:0000256" key="3">
    <source>
        <dbReference type="ARBA" id="ARBA00022692"/>
    </source>
</evidence>
<feature type="transmembrane region" description="Helical" evidence="6">
    <location>
        <begin position="448"/>
        <end position="469"/>
    </location>
</feature>
<feature type="transmembrane region" description="Helical" evidence="6">
    <location>
        <begin position="227"/>
        <end position="244"/>
    </location>
</feature>
<dbReference type="CDD" id="cd07731">
    <property type="entry name" value="ComA-like_MBL-fold"/>
    <property type="match status" value="1"/>
</dbReference>
<keyword evidence="4 6" id="KW-1133">Transmembrane helix</keyword>
<keyword evidence="2" id="KW-1003">Cell membrane</keyword>
<dbReference type="EMBL" id="FNZX01000007">
    <property type="protein sequence ID" value="SEK58577.1"/>
    <property type="molecule type" value="Genomic_DNA"/>
</dbReference>
<comment type="subcellular location">
    <subcellularLocation>
        <location evidence="1">Cell membrane</location>
        <topology evidence="1">Multi-pass membrane protein</topology>
    </subcellularLocation>
</comment>
<feature type="transmembrane region" description="Helical" evidence="6">
    <location>
        <begin position="7"/>
        <end position="26"/>
    </location>
</feature>
<evidence type="ECO:0000259" key="7">
    <source>
        <dbReference type="Pfam" id="PF03772"/>
    </source>
</evidence>
<keyword evidence="5 6" id="KW-0472">Membrane</keyword>
<dbReference type="InterPro" id="IPR004477">
    <property type="entry name" value="ComEC_N"/>
</dbReference>
<dbReference type="PANTHER" id="PTHR30619:SF1">
    <property type="entry name" value="RECOMBINATION PROTEIN 2"/>
    <property type="match status" value="1"/>
</dbReference>
<proteinExistence type="predicted"/>
<dbReference type="Proteomes" id="UP000182321">
    <property type="component" value="Unassembled WGS sequence"/>
</dbReference>
<feature type="transmembrane region" description="Helical" evidence="6">
    <location>
        <begin position="198"/>
        <end position="220"/>
    </location>
</feature>
<feature type="transmembrane region" description="Helical" evidence="6">
    <location>
        <begin position="297"/>
        <end position="319"/>
    </location>
</feature>
<organism evidence="8 9">
    <name type="scientific">Pseudobutyrivibrio ruminis</name>
    <dbReference type="NCBI Taxonomy" id="46206"/>
    <lineage>
        <taxon>Bacteria</taxon>
        <taxon>Bacillati</taxon>
        <taxon>Bacillota</taxon>
        <taxon>Clostridia</taxon>
        <taxon>Lachnospirales</taxon>
        <taxon>Lachnospiraceae</taxon>
        <taxon>Pseudobutyrivibrio</taxon>
    </lineage>
</organism>
<dbReference type="InterPro" id="IPR035681">
    <property type="entry name" value="ComA-like_MBL"/>
</dbReference>
<reference evidence="9" key="1">
    <citation type="submission" date="2016-10" db="EMBL/GenBank/DDBJ databases">
        <authorList>
            <person name="Varghese N."/>
        </authorList>
    </citation>
    <scope>NUCLEOTIDE SEQUENCE [LARGE SCALE GENOMIC DNA]</scope>
    <source>
        <strain evidence="9">ACV-9</strain>
    </source>
</reference>
<protein>
    <submittedName>
        <fullName evidence="8">Competence protein ComEC</fullName>
    </submittedName>
</protein>
<accession>A0A1H7IA04</accession>
<dbReference type="AlphaFoldDB" id="A0A1H7IA04"/>
<name>A0A1H7IA04_9FIRM</name>
<evidence type="ECO:0000256" key="1">
    <source>
        <dbReference type="ARBA" id="ARBA00004651"/>
    </source>
</evidence>
<dbReference type="NCBIfam" id="TIGR00361">
    <property type="entry name" value="ComEC_Rec2"/>
    <property type="match status" value="1"/>
</dbReference>
<evidence type="ECO:0000313" key="8">
    <source>
        <dbReference type="EMBL" id="SEK58577.1"/>
    </source>
</evidence>
<dbReference type="PANTHER" id="PTHR30619">
    <property type="entry name" value="DNA INTERNALIZATION/COMPETENCE PROTEIN COMEC/REC2"/>
    <property type="match status" value="1"/>
</dbReference>
<feature type="transmembrane region" description="Helical" evidence="6">
    <location>
        <begin position="490"/>
        <end position="507"/>
    </location>
</feature>
<dbReference type="RefSeq" id="WP_074790311.1">
    <property type="nucleotide sequence ID" value="NZ_FNZX01000007.1"/>
</dbReference>
<dbReference type="NCBIfam" id="TIGR00360">
    <property type="entry name" value="ComEC_N-term"/>
    <property type="match status" value="1"/>
</dbReference>
<evidence type="ECO:0000256" key="6">
    <source>
        <dbReference type="SAM" id="Phobius"/>
    </source>
</evidence>
<feature type="transmembrane region" description="Helical" evidence="6">
    <location>
        <begin position="382"/>
        <end position="407"/>
    </location>
</feature>
<feature type="transmembrane region" description="Helical" evidence="6">
    <location>
        <begin position="414"/>
        <end position="436"/>
    </location>
</feature>
<evidence type="ECO:0000256" key="4">
    <source>
        <dbReference type="ARBA" id="ARBA00022989"/>
    </source>
</evidence>
<dbReference type="GO" id="GO:0005886">
    <property type="term" value="C:plasma membrane"/>
    <property type="evidence" value="ECO:0007669"/>
    <property type="project" value="UniProtKB-SubCell"/>
</dbReference>
<keyword evidence="3 6" id="KW-0812">Transmembrane</keyword>
<feature type="transmembrane region" description="Helical" evidence="6">
    <location>
        <begin position="347"/>
        <end position="370"/>
    </location>
</feature>
<feature type="domain" description="ComEC/Rec2-related protein" evidence="7">
    <location>
        <begin position="178"/>
        <end position="464"/>
    </location>
</feature>
<evidence type="ECO:0000256" key="5">
    <source>
        <dbReference type="ARBA" id="ARBA00023136"/>
    </source>
</evidence>
<evidence type="ECO:0000256" key="2">
    <source>
        <dbReference type="ARBA" id="ARBA00022475"/>
    </source>
</evidence>
<dbReference type="SUPFAM" id="SSF56281">
    <property type="entry name" value="Metallo-hydrolase/oxidoreductase"/>
    <property type="match status" value="1"/>
</dbReference>
<dbReference type="InterPro" id="IPR004797">
    <property type="entry name" value="Competence_ComEC/Rec2"/>
</dbReference>
<keyword evidence="9" id="KW-1185">Reference proteome</keyword>
<dbReference type="Gene3D" id="3.60.15.10">
    <property type="entry name" value="Ribonuclease Z/Hydroxyacylglutathione hydrolase-like"/>
    <property type="match status" value="1"/>
</dbReference>
<dbReference type="GO" id="GO:0030420">
    <property type="term" value="P:establishment of competence for transformation"/>
    <property type="evidence" value="ECO:0007669"/>
    <property type="project" value="InterPro"/>
</dbReference>